<comment type="caution">
    <text evidence="8">The sequence shown here is derived from an EMBL/GenBank/DDBJ whole genome shotgun (WGS) entry which is preliminary data.</text>
</comment>
<evidence type="ECO:0000256" key="2">
    <source>
        <dbReference type="ARBA" id="ARBA00006052"/>
    </source>
</evidence>
<keyword evidence="5" id="KW-0067">ATP-binding</keyword>
<dbReference type="EC" id="4.1.1.49" evidence="3"/>
<comment type="pathway">
    <text evidence="1">Carbohydrate biosynthesis; gluconeogenesis.</text>
</comment>
<protein>
    <recommendedName>
        <fullName evidence="3">phosphoenolpyruvate carboxykinase (ATP)</fullName>
        <ecNumber evidence="3">4.1.1.49</ecNumber>
    </recommendedName>
</protein>
<keyword evidence="9" id="KW-1185">Reference proteome</keyword>
<evidence type="ECO:0000313" key="8">
    <source>
        <dbReference type="EMBL" id="MBP1045915.1"/>
    </source>
</evidence>
<evidence type="ECO:0000256" key="4">
    <source>
        <dbReference type="ARBA" id="ARBA00022741"/>
    </source>
</evidence>
<keyword evidence="4" id="KW-0547">Nucleotide-binding</keyword>
<accession>A0ABS4CH15</accession>
<sequence length="552" mass="61007">MSSINQLPISKINKSNQLFSKIRSTVETAFYGNNVSSVTSIAEAYTLAKNTSGTIITDLPIFQPDKLGLPVDSHVLVTNDGKIVGRTAAARRIIGQPGINEDYYSGIIREAAYQLSKKGCRTATIGIGLSDAFMLRGHLLLPTGFEGNLYSYILNFQFFDDSYQKQFRSSVSYDEGDIYILADPDWKHPDFPDGLVLIDPLHNTAAVLGLRYFGELKKATLTLAWAAAHRNGFIACHGGMKQYQLQNTNYTMAAFGLSGSGKSTITLAKSKNKQPVSVLHDDAFIISKKDGSSIALEPSYFDKTQDYPMNDPAVAYFLTCQNIGVTLDDSNSKVLITEDVRNGNGRTVKSFFSTPDRKNHLTEKIDAVYWIMKDDSLPPVVKITDPILGALFGVTLATKRSSAENLSGGVDQDKLVIEPFANPFRCYPLAEDYEDFRRLFQQNTDCYILNTGHFNGNKITAKETLTSIDLIVEQQAKFLPFGSIESMTYLPVGEHLPDFDDPNYLKKVRSRLTDRLTFIQEQTTTFDGYNALPAEAASHVSALIASLDDALS</sequence>
<dbReference type="InterPro" id="IPR013035">
    <property type="entry name" value="PEP_carboxykinase_C"/>
</dbReference>
<evidence type="ECO:0000256" key="6">
    <source>
        <dbReference type="ARBA" id="ARBA00023239"/>
    </source>
</evidence>
<name>A0ABS4CH15_9ENTE</name>
<gene>
    <name evidence="8" type="ORF">I6N96_06445</name>
</gene>
<dbReference type="Proteomes" id="UP000673375">
    <property type="component" value="Unassembled WGS sequence"/>
</dbReference>
<proteinExistence type="inferred from homology"/>
<dbReference type="SUPFAM" id="SSF53795">
    <property type="entry name" value="PEP carboxykinase-like"/>
    <property type="match status" value="1"/>
</dbReference>
<dbReference type="Pfam" id="PF01293">
    <property type="entry name" value="PEPCK_ATP"/>
    <property type="match status" value="1"/>
</dbReference>
<dbReference type="EMBL" id="JAEDXU010000002">
    <property type="protein sequence ID" value="MBP1045915.1"/>
    <property type="molecule type" value="Genomic_DNA"/>
</dbReference>
<reference evidence="8 9" key="1">
    <citation type="submission" date="2020-12" db="EMBL/GenBank/DDBJ databases">
        <title>Vagococcus allomyrinae sp. nov. and Enterococcus lavae sp. nov., isolated from the larvae of Allomyrina dichotoma.</title>
        <authorList>
            <person name="Lee S.D."/>
        </authorList>
    </citation>
    <scope>NUCLEOTIDE SEQUENCE [LARGE SCALE GENOMIC DNA]</scope>
    <source>
        <strain evidence="8 9">BWM-S5</strain>
    </source>
</reference>
<dbReference type="SUPFAM" id="SSF68923">
    <property type="entry name" value="PEP carboxykinase N-terminal domain"/>
    <property type="match status" value="1"/>
</dbReference>
<evidence type="ECO:0000313" key="9">
    <source>
        <dbReference type="Proteomes" id="UP000673375"/>
    </source>
</evidence>
<keyword evidence="6" id="KW-0456">Lyase</keyword>
<comment type="similarity">
    <text evidence="2">Belongs to the phosphoenolpyruvate carboxykinase (ATP) family.</text>
</comment>
<dbReference type="InterPro" id="IPR001272">
    <property type="entry name" value="PEP_carboxykinase_ATP"/>
</dbReference>
<evidence type="ECO:0000256" key="5">
    <source>
        <dbReference type="ARBA" id="ARBA00022840"/>
    </source>
</evidence>
<organism evidence="8 9">
    <name type="scientific">Enterococcus larvae</name>
    <dbReference type="NCBI Taxonomy" id="2794352"/>
    <lineage>
        <taxon>Bacteria</taxon>
        <taxon>Bacillati</taxon>
        <taxon>Bacillota</taxon>
        <taxon>Bacilli</taxon>
        <taxon>Lactobacillales</taxon>
        <taxon>Enterococcaceae</taxon>
        <taxon>Enterococcus</taxon>
    </lineage>
</organism>
<dbReference type="InterPro" id="IPR008210">
    <property type="entry name" value="PEP_carboxykinase_N"/>
</dbReference>
<evidence type="ECO:0000256" key="3">
    <source>
        <dbReference type="ARBA" id="ARBA00012363"/>
    </source>
</evidence>
<evidence type="ECO:0000256" key="7">
    <source>
        <dbReference type="ARBA" id="ARBA00047371"/>
    </source>
</evidence>
<evidence type="ECO:0000256" key="1">
    <source>
        <dbReference type="ARBA" id="ARBA00004742"/>
    </source>
</evidence>
<dbReference type="RefSeq" id="WP_209556732.1">
    <property type="nucleotide sequence ID" value="NZ_JAEDXU010000002.1"/>
</dbReference>
<comment type="catalytic activity">
    <reaction evidence="7">
        <text>oxaloacetate + ATP = phosphoenolpyruvate + ADP + CO2</text>
        <dbReference type="Rhea" id="RHEA:18617"/>
        <dbReference type="ChEBI" id="CHEBI:16452"/>
        <dbReference type="ChEBI" id="CHEBI:16526"/>
        <dbReference type="ChEBI" id="CHEBI:30616"/>
        <dbReference type="ChEBI" id="CHEBI:58702"/>
        <dbReference type="ChEBI" id="CHEBI:456216"/>
        <dbReference type="EC" id="4.1.1.49"/>
    </reaction>
</comment>
<dbReference type="Gene3D" id="3.90.228.20">
    <property type="match status" value="1"/>
</dbReference>